<dbReference type="STRING" id="649639.Bcell_0116"/>
<proteinExistence type="inferred from homology"/>
<organism evidence="9 10">
    <name type="scientific">Evansella cellulosilytica (strain ATCC 21833 / DSM 2522 / FERM P-1141 / JCM 9156 / N-4)</name>
    <name type="common">Bacillus cellulosilyticus</name>
    <dbReference type="NCBI Taxonomy" id="649639"/>
    <lineage>
        <taxon>Bacteria</taxon>
        <taxon>Bacillati</taxon>
        <taxon>Bacillota</taxon>
        <taxon>Bacilli</taxon>
        <taxon>Bacillales</taxon>
        <taxon>Bacillaceae</taxon>
        <taxon>Evansella</taxon>
    </lineage>
</organism>
<dbReference type="FunFam" id="3.40.50.300:FF:000016">
    <property type="entry name" value="Oligopeptide ABC transporter ATP-binding component"/>
    <property type="match status" value="1"/>
</dbReference>
<comment type="subcellular location">
    <subcellularLocation>
        <location evidence="1">Cell membrane</location>
        <topology evidence="1">Peripheral membrane protein</topology>
    </subcellularLocation>
</comment>
<protein>
    <submittedName>
        <fullName evidence="9">Oligopeptide/dipeptide ABC transporter, ATPase subunit</fullName>
    </submittedName>
</protein>
<keyword evidence="10" id="KW-1185">Reference proteome</keyword>
<dbReference type="PROSITE" id="PS00211">
    <property type="entry name" value="ABC_TRANSPORTER_1"/>
    <property type="match status" value="1"/>
</dbReference>
<dbReference type="GO" id="GO:0015833">
    <property type="term" value="P:peptide transport"/>
    <property type="evidence" value="ECO:0007669"/>
    <property type="project" value="InterPro"/>
</dbReference>
<evidence type="ECO:0000256" key="3">
    <source>
        <dbReference type="ARBA" id="ARBA00022448"/>
    </source>
</evidence>
<dbReference type="Pfam" id="PF08352">
    <property type="entry name" value="oligo_HPY"/>
    <property type="match status" value="1"/>
</dbReference>
<accession>E6TSJ1</accession>
<dbReference type="SMART" id="SM00382">
    <property type="entry name" value="AAA"/>
    <property type="match status" value="1"/>
</dbReference>
<dbReference type="GO" id="GO:0016887">
    <property type="term" value="F:ATP hydrolysis activity"/>
    <property type="evidence" value="ECO:0007669"/>
    <property type="project" value="InterPro"/>
</dbReference>
<dbReference type="InterPro" id="IPR013563">
    <property type="entry name" value="Oligopep_ABC_C"/>
</dbReference>
<gene>
    <name evidence="9" type="ordered locus">Bcell_0116</name>
</gene>
<dbReference type="eggNOG" id="COG0444">
    <property type="taxonomic scope" value="Bacteria"/>
</dbReference>
<evidence type="ECO:0000256" key="2">
    <source>
        <dbReference type="ARBA" id="ARBA00005417"/>
    </source>
</evidence>
<dbReference type="PANTHER" id="PTHR43297">
    <property type="entry name" value="OLIGOPEPTIDE TRANSPORT ATP-BINDING PROTEIN APPD"/>
    <property type="match status" value="1"/>
</dbReference>
<evidence type="ECO:0000256" key="6">
    <source>
        <dbReference type="ARBA" id="ARBA00022840"/>
    </source>
</evidence>
<evidence type="ECO:0000313" key="9">
    <source>
        <dbReference type="EMBL" id="ADU28406.1"/>
    </source>
</evidence>
<dbReference type="InterPro" id="IPR003439">
    <property type="entry name" value="ABC_transporter-like_ATP-bd"/>
</dbReference>
<keyword evidence="4" id="KW-1003">Cell membrane</keyword>
<evidence type="ECO:0000256" key="7">
    <source>
        <dbReference type="ARBA" id="ARBA00023136"/>
    </source>
</evidence>
<keyword evidence="7" id="KW-0472">Membrane</keyword>
<dbReference type="GO" id="GO:0005886">
    <property type="term" value="C:plasma membrane"/>
    <property type="evidence" value="ECO:0007669"/>
    <property type="project" value="UniProtKB-SubCell"/>
</dbReference>
<comment type="similarity">
    <text evidence="2">Belongs to the ABC transporter superfamily.</text>
</comment>
<dbReference type="Proteomes" id="UP000001401">
    <property type="component" value="Chromosome"/>
</dbReference>
<dbReference type="InterPro" id="IPR017871">
    <property type="entry name" value="ABC_transporter-like_CS"/>
</dbReference>
<evidence type="ECO:0000256" key="4">
    <source>
        <dbReference type="ARBA" id="ARBA00022475"/>
    </source>
</evidence>
<dbReference type="KEGG" id="bco:Bcell_0116"/>
<dbReference type="NCBIfam" id="TIGR01727">
    <property type="entry name" value="oligo_HPY"/>
    <property type="match status" value="1"/>
</dbReference>
<keyword evidence="5" id="KW-0547">Nucleotide-binding</keyword>
<dbReference type="PROSITE" id="PS50893">
    <property type="entry name" value="ABC_TRANSPORTER_2"/>
    <property type="match status" value="1"/>
</dbReference>
<reference evidence="9" key="1">
    <citation type="submission" date="2010-12" db="EMBL/GenBank/DDBJ databases">
        <title>Complete sequence of Bacillus cellulosilyticus DSM 2522.</title>
        <authorList>
            <consortium name="US DOE Joint Genome Institute"/>
            <person name="Lucas S."/>
            <person name="Copeland A."/>
            <person name="Lapidus A."/>
            <person name="Cheng J.-F."/>
            <person name="Bruce D."/>
            <person name="Goodwin L."/>
            <person name="Pitluck S."/>
            <person name="Chertkov O."/>
            <person name="Detter J.C."/>
            <person name="Han C."/>
            <person name="Tapia R."/>
            <person name="Land M."/>
            <person name="Hauser L."/>
            <person name="Jeffries C."/>
            <person name="Kyrpides N."/>
            <person name="Ivanova N."/>
            <person name="Mikhailova N."/>
            <person name="Brumm P."/>
            <person name="Mead D."/>
            <person name="Woyke T."/>
        </authorList>
    </citation>
    <scope>NUCLEOTIDE SEQUENCE [LARGE SCALE GENOMIC DNA]</scope>
    <source>
        <strain evidence="9">DSM 2522</strain>
    </source>
</reference>
<dbReference type="Pfam" id="PF00005">
    <property type="entry name" value="ABC_tran"/>
    <property type="match status" value="1"/>
</dbReference>
<dbReference type="AlphaFoldDB" id="E6TSJ1"/>
<keyword evidence="6" id="KW-0067">ATP-binding</keyword>
<name>E6TSJ1_EVAC2</name>
<dbReference type="InterPro" id="IPR003593">
    <property type="entry name" value="AAA+_ATPase"/>
</dbReference>
<dbReference type="HOGENOM" id="CLU_000604_1_23_9"/>
<dbReference type="CDD" id="cd03257">
    <property type="entry name" value="ABC_NikE_OppD_transporters"/>
    <property type="match status" value="1"/>
</dbReference>
<dbReference type="InterPro" id="IPR050388">
    <property type="entry name" value="ABC_Ni/Peptide_Import"/>
</dbReference>
<dbReference type="GO" id="GO:0005524">
    <property type="term" value="F:ATP binding"/>
    <property type="evidence" value="ECO:0007669"/>
    <property type="project" value="UniProtKB-KW"/>
</dbReference>
<dbReference type="Gene3D" id="3.40.50.300">
    <property type="entry name" value="P-loop containing nucleotide triphosphate hydrolases"/>
    <property type="match status" value="1"/>
</dbReference>
<evidence type="ECO:0000256" key="5">
    <source>
        <dbReference type="ARBA" id="ARBA00022741"/>
    </source>
</evidence>
<dbReference type="InterPro" id="IPR027417">
    <property type="entry name" value="P-loop_NTPase"/>
</dbReference>
<sequence>MGLVISILKSRVIRVINVSEHLVELKNLKTSFRILDDYYAAVDDVSLNINKNEVLAIVGESGSGKSALAFSIMGLHNRAKIEGTIDYKGNNIANISSSKLNKLRGKEMAMIFQDSLSALNPLMVIGDQIDEAILLHNSKLSKKDRKVRVLDLLDKVGIPRPDKTYSQYPHELSGGMRQRVVIAMAIANQPELLIADEPTTALDVTIQSQILDLLKELKNDMRAGIVLITHDLGVVAEMADRVAVMYAGQIVEIADVYSLLENPQHPYTRSLLNSVPSDDKEKLHVIEGVVPALQYLPRQGCRFKSRIPWIDDSAHEENPQLHEIKPGHFVRCTCYKHFDFPDNSKEESSNGTS</sequence>
<dbReference type="SUPFAM" id="SSF52540">
    <property type="entry name" value="P-loop containing nucleoside triphosphate hydrolases"/>
    <property type="match status" value="1"/>
</dbReference>
<evidence type="ECO:0000313" key="10">
    <source>
        <dbReference type="Proteomes" id="UP000001401"/>
    </source>
</evidence>
<dbReference type="PANTHER" id="PTHR43297:SF2">
    <property type="entry name" value="DIPEPTIDE TRANSPORT ATP-BINDING PROTEIN DPPD"/>
    <property type="match status" value="1"/>
</dbReference>
<keyword evidence="3" id="KW-0813">Transport</keyword>
<dbReference type="EMBL" id="CP002394">
    <property type="protein sequence ID" value="ADU28406.1"/>
    <property type="molecule type" value="Genomic_DNA"/>
</dbReference>
<evidence type="ECO:0000259" key="8">
    <source>
        <dbReference type="PROSITE" id="PS50893"/>
    </source>
</evidence>
<dbReference type="RefSeq" id="WP_013486749.1">
    <property type="nucleotide sequence ID" value="NC_014829.1"/>
</dbReference>
<feature type="domain" description="ABC transporter" evidence="8">
    <location>
        <begin position="23"/>
        <end position="272"/>
    </location>
</feature>
<evidence type="ECO:0000256" key="1">
    <source>
        <dbReference type="ARBA" id="ARBA00004202"/>
    </source>
</evidence>